<dbReference type="CDD" id="cd20085">
    <property type="entry name" value="XPF_nuclease_Mms4"/>
    <property type="match status" value="1"/>
</dbReference>
<evidence type="ECO:0000256" key="2">
    <source>
        <dbReference type="ARBA" id="ARBA00004123"/>
    </source>
</evidence>
<dbReference type="InterPro" id="IPR006166">
    <property type="entry name" value="ERCC4_domain"/>
</dbReference>
<evidence type="ECO:0000259" key="15">
    <source>
        <dbReference type="SMART" id="SM00891"/>
    </source>
</evidence>
<keyword evidence="10" id="KW-0233">DNA recombination</keyword>
<proteinExistence type="inferred from homology"/>
<evidence type="ECO:0000256" key="10">
    <source>
        <dbReference type="ARBA" id="ARBA00023172"/>
    </source>
</evidence>
<evidence type="ECO:0000256" key="14">
    <source>
        <dbReference type="SAM" id="MobiDB-lite"/>
    </source>
</evidence>
<dbReference type="Pfam" id="PF02732">
    <property type="entry name" value="ERCC4"/>
    <property type="match status" value="1"/>
</dbReference>
<dbReference type="PANTHER" id="PTHR21077">
    <property type="entry name" value="EME1 PROTEIN"/>
    <property type="match status" value="1"/>
</dbReference>
<feature type="region of interest" description="Disordered" evidence="14">
    <location>
        <begin position="469"/>
        <end position="498"/>
    </location>
</feature>
<organism evidence="16 17">
    <name type="scientific">Exophiala xenobiotica</name>
    <dbReference type="NCBI Taxonomy" id="348802"/>
    <lineage>
        <taxon>Eukaryota</taxon>
        <taxon>Fungi</taxon>
        <taxon>Dikarya</taxon>
        <taxon>Ascomycota</taxon>
        <taxon>Pezizomycotina</taxon>
        <taxon>Eurotiomycetes</taxon>
        <taxon>Chaetothyriomycetidae</taxon>
        <taxon>Chaetothyriales</taxon>
        <taxon>Herpotrichiellaceae</taxon>
        <taxon>Exophiala</taxon>
    </lineage>
</organism>
<evidence type="ECO:0000256" key="1">
    <source>
        <dbReference type="ARBA" id="ARBA00001946"/>
    </source>
</evidence>
<dbReference type="GO" id="GO:0003677">
    <property type="term" value="F:DNA binding"/>
    <property type="evidence" value="ECO:0007669"/>
    <property type="project" value="InterPro"/>
</dbReference>
<protein>
    <recommendedName>
        <fullName evidence="15">ERCC4 domain-containing protein</fullName>
    </recommendedName>
</protein>
<evidence type="ECO:0000256" key="6">
    <source>
        <dbReference type="ARBA" id="ARBA00022759"/>
    </source>
</evidence>
<dbReference type="Gene3D" id="1.10.150.670">
    <property type="entry name" value="Crossover junction endonuclease EME1, DNA-binding domain"/>
    <property type="match status" value="1"/>
</dbReference>
<dbReference type="Proteomes" id="UP000054342">
    <property type="component" value="Unassembled WGS sequence"/>
</dbReference>
<dbReference type="GO" id="GO:0031297">
    <property type="term" value="P:replication fork processing"/>
    <property type="evidence" value="ECO:0007669"/>
    <property type="project" value="TreeGrafter"/>
</dbReference>
<keyword evidence="7" id="KW-0227">DNA damage</keyword>
<feature type="region of interest" description="Disordered" evidence="14">
    <location>
        <begin position="242"/>
        <end position="297"/>
    </location>
</feature>
<reference evidence="16 17" key="1">
    <citation type="submission" date="2015-01" db="EMBL/GenBank/DDBJ databases">
        <title>The Genome Sequence of Exophiala xenobiotica CBS118157.</title>
        <authorList>
            <consortium name="The Broad Institute Genomics Platform"/>
            <person name="Cuomo C."/>
            <person name="de Hoog S."/>
            <person name="Gorbushina A."/>
            <person name="Stielow B."/>
            <person name="Teixiera M."/>
            <person name="Abouelleil A."/>
            <person name="Chapman S.B."/>
            <person name="Priest M."/>
            <person name="Young S.K."/>
            <person name="Wortman J."/>
            <person name="Nusbaum C."/>
            <person name="Birren B."/>
        </authorList>
    </citation>
    <scope>NUCLEOTIDE SEQUENCE [LARGE SCALE GENOMIC DNA]</scope>
    <source>
        <strain evidence="16 17">CBS 118157</strain>
    </source>
</reference>
<evidence type="ECO:0000256" key="7">
    <source>
        <dbReference type="ARBA" id="ARBA00022763"/>
    </source>
</evidence>
<dbReference type="AlphaFoldDB" id="A0A0D2C700"/>
<dbReference type="Pfam" id="PF21292">
    <property type="entry name" value="EME1-MUS81_C"/>
    <property type="match status" value="1"/>
</dbReference>
<comment type="similarity">
    <text evidence="3">Belongs to the EME1/MMS4 family.</text>
</comment>
<keyword evidence="17" id="KW-1185">Reference proteome</keyword>
<evidence type="ECO:0000313" key="16">
    <source>
        <dbReference type="EMBL" id="KIW60696.1"/>
    </source>
</evidence>
<evidence type="ECO:0000256" key="5">
    <source>
        <dbReference type="ARBA" id="ARBA00022723"/>
    </source>
</evidence>
<accession>A0A0D2C700</accession>
<evidence type="ECO:0000256" key="3">
    <source>
        <dbReference type="ARBA" id="ARBA00005313"/>
    </source>
</evidence>
<sequence length="660" mass="72547">MAEVIELLSSSSPPHSPLNVRHIHINSKATAVLTQISCLPDELDETGSIDFAIDPPSKRRRLSPDLPTSSPPRKSRPRHSGPVYEPLSDPSSLPELTFNEGTHSGSRPPAPQRRDDPLDEITWSSSAPELRHTTTRKTINHSSFEALEDSPDSTPDPVLSLSQPTAKDSGIEHYSHRTANLLAVLSQDPMVEVKSKSKPPRTTDSGVTKKATSKTVLVDDIVYSSSPAKVPTAKAAKSFGTNKAATGAERAAAKAAREAEKEAEKERKKLERERKAQEKQKAADLAEANKSRTNKKEAVPEMIVDMVTSLQGTSVGNQVEEYMKNLQVDVAYVDEEANLTDDLGPEQIQYGNLITWRRKVRSTYNDEDGQWEPTSRSRIVKEKHVLIHLPAVDFAAVLAVQSSAPGITESDKEAKMKSRLDAHVASIRRRFGNCVPVYLIEGLNSWLKRNANAKNRAYTAAVRAQMADSDAQSAARTMSGSQAKSRKRKKPSADSLDLSSVTPDVVEDLLLHLQVAHQPILIHHTASPAATASQISALTQHLATRPYRLAQLDFNLKSASFCMDSGQVRTGDDTRDTFVKMLQEVQRVTPSMAYGIVDKFESVRKLVEGFDQQGNLLLEDVRKSVNKDGGWSDKRLGPMVSKRLFKVFMGRDPSATDGMS</sequence>
<comment type="cofactor">
    <cofactor evidence="1">
        <name>Mg(2+)</name>
        <dbReference type="ChEBI" id="CHEBI:18420"/>
    </cofactor>
</comment>
<keyword evidence="8" id="KW-0378">Hydrolase</keyword>
<evidence type="ECO:0000256" key="12">
    <source>
        <dbReference type="ARBA" id="ARBA00023242"/>
    </source>
</evidence>
<dbReference type="GO" id="GO:0000712">
    <property type="term" value="P:resolution of meiotic recombination intermediates"/>
    <property type="evidence" value="ECO:0007669"/>
    <property type="project" value="TreeGrafter"/>
</dbReference>
<dbReference type="Gene3D" id="3.40.50.10130">
    <property type="match status" value="1"/>
</dbReference>
<dbReference type="InterPro" id="IPR033310">
    <property type="entry name" value="Mms4/EME1/EME2"/>
</dbReference>
<evidence type="ECO:0000256" key="13">
    <source>
        <dbReference type="ARBA" id="ARBA00023254"/>
    </source>
</evidence>
<dbReference type="RefSeq" id="XP_013321280.1">
    <property type="nucleotide sequence ID" value="XM_013465826.1"/>
</dbReference>
<keyword evidence="5" id="KW-0479">Metal-binding</keyword>
<evidence type="ECO:0000256" key="4">
    <source>
        <dbReference type="ARBA" id="ARBA00022722"/>
    </source>
</evidence>
<dbReference type="GO" id="GO:0005634">
    <property type="term" value="C:nucleus"/>
    <property type="evidence" value="ECO:0007669"/>
    <property type="project" value="UniProtKB-SubCell"/>
</dbReference>
<feature type="region of interest" description="Disordered" evidence="14">
    <location>
        <begin position="46"/>
        <end position="170"/>
    </location>
</feature>
<keyword evidence="6" id="KW-0255">Endonuclease</keyword>
<dbReference type="GO" id="GO:0008821">
    <property type="term" value="F:crossover junction DNA endonuclease activity"/>
    <property type="evidence" value="ECO:0007669"/>
    <property type="project" value="TreeGrafter"/>
</dbReference>
<dbReference type="InterPro" id="IPR047521">
    <property type="entry name" value="XPF_nuclease_EME1_ascomycetes"/>
</dbReference>
<dbReference type="SMART" id="SM00891">
    <property type="entry name" value="ERCC4"/>
    <property type="match status" value="1"/>
</dbReference>
<evidence type="ECO:0000313" key="17">
    <source>
        <dbReference type="Proteomes" id="UP000054342"/>
    </source>
</evidence>
<feature type="compositionally biased region" description="Basic and acidic residues" evidence="14">
    <location>
        <begin position="251"/>
        <end position="297"/>
    </location>
</feature>
<keyword evidence="13" id="KW-0469">Meiosis</keyword>
<dbReference type="STRING" id="348802.A0A0D2C700"/>
<name>A0A0D2C700_9EURO</name>
<keyword evidence="4" id="KW-0540">Nuclease</keyword>
<feature type="domain" description="ERCC4" evidence="15">
    <location>
        <begin position="330"/>
        <end position="611"/>
    </location>
</feature>
<dbReference type="EMBL" id="KN847317">
    <property type="protein sequence ID" value="KIW60696.1"/>
    <property type="molecule type" value="Genomic_DNA"/>
</dbReference>
<dbReference type="GO" id="GO:0031573">
    <property type="term" value="P:mitotic intra-S DNA damage checkpoint signaling"/>
    <property type="evidence" value="ECO:0007669"/>
    <property type="project" value="TreeGrafter"/>
</dbReference>
<dbReference type="GeneID" id="25322803"/>
<evidence type="ECO:0000256" key="11">
    <source>
        <dbReference type="ARBA" id="ARBA00023204"/>
    </source>
</evidence>
<keyword evidence="9" id="KW-0460">Magnesium</keyword>
<evidence type="ECO:0000256" key="9">
    <source>
        <dbReference type="ARBA" id="ARBA00022842"/>
    </source>
</evidence>
<keyword evidence="11" id="KW-0234">DNA repair</keyword>
<dbReference type="GO" id="GO:0048476">
    <property type="term" value="C:Holliday junction resolvase complex"/>
    <property type="evidence" value="ECO:0007669"/>
    <property type="project" value="InterPro"/>
</dbReference>
<evidence type="ECO:0000256" key="8">
    <source>
        <dbReference type="ARBA" id="ARBA00022801"/>
    </source>
</evidence>
<dbReference type="FunFam" id="1.10.150.670:FF:000004">
    <property type="entry name" value="Crossover junction endonuclease EME1"/>
    <property type="match status" value="1"/>
</dbReference>
<comment type="subcellular location">
    <subcellularLocation>
        <location evidence="2">Nucleus</location>
    </subcellularLocation>
</comment>
<dbReference type="InterPro" id="IPR042530">
    <property type="entry name" value="EME1/EME2_C"/>
</dbReference>
<dbReference type="HOGENOM" id="CLU_013160_1_0_1"/>
<dbReference type="OrthoDB" id="343092at2759"/>
<dbReference type="PANTHER" id="PTHR21077:SF5">
    <property type="entry name" value="CROSSOVER JUNCTION ENDONUCLEASE MMS4"/>
    <property type="match status" value="1"/>
</dbReference>
<gene>
    <name evidence="16" type="ORF">PV05_00895</name>
</gene>
<keyword evidence="12" id="KW-0539">Nucleus</keyword>
<dbReference type="GO" id="GO:0046872">
    <property type="term" value="F:metal ion binding"/>
    <property type="evidence" value="ECO:0007669"/>
    <property type="project" value="UniProtKB-KW"/>
</dbReference>
<dbReference type="GO" id="GO:0006302">
    <property type="term" value="P:double-strand break repair"/>
    <property type="evidence" value="ECO:0007669"/>
    <property type="project" value="TreeGrafter"/>
</dbReference>